<accession>A0ABS7ALI6</accession>
<reference evidence="11 12" key="1">
    <citation type="submission" date="2021-07" db="EMBL/GenBank/DDBJ databases">
        <title>Clostridium weizhouense sp. nov., an anaerobic bacterium isolated from activated sludge of Petroleum wastewater.</title>
        <authorList>
            <person name="Li Q."/>
        </authorList>
    </citation>
    <scope>NUCLEOTIDE SEQUENCE [LARGE SCALE GENOMIC DNA]</scope>
    <source>
        <strain evidence="11 12">YB-6</strain>
    </source>
</reference>
<comment type="similarity">
    <text evidence="8">Belongs to the MGMT family.</text>
</comment>
<dbReference type="PANTHER" id="PTHR10815:SF5">
    <property type="entry name" value="METHYLATED-DNA--PROTEIN-CYSTEINE METHYLTRANSFERASE"/>
    <property type="match status" value="1"/>
</dbReference>
<dbReference type="InterPro" id="IPR023546">
    <property type="entry name" value="MGMT"/>
</dbReference>
<dbReference type="InterPro" id="IPR036388">
    <property type="entry name" value="WH-like_DNA-bd_sf"/>
</dbReference>
<comment type="catalytic activity">
    <reaction evidence="7 8">
        <text>a 6-O-methyl-2'-deoxyguanosine in DNA + L-cysteinyl-[protein] = S-methyl-L-cysteinyl-[protein] + a 2'-deoxyguanosine in DNA</text>
        <dbReference type="Rhea" id="RHEA:24000"/>
        <dbReference type="Rhea" id="RHEA-COMP:10131"/>
        <dbReference type="Rhea" id="RHEA-COMP:10132"/>
        <dbReference type="Rhea" id="RHEA-COMP:11367"/>
        <dbReference type="Rhea" id="RHEA-COMP:11368"/>
        <dbReference type="ChEBI" id="CHEBI:29950"/>
        <dbReference type="ChEBI" id="CHEBI:82612"/>
        <dbReference type="ChEBI" id="CHEBI:85445"/>
        <dbReference type="ChEBI" id="CHEBI:85448"/>
        <dbReference type="EC" id="2.1.1.63"/>
    </reaction>
</comment>
<keyword evidence="3 8" id="KW-0489">Methyltransferase</keyword>
<dbReference type="RefSeq" id="WP_219778488.1">
    <property type="nucleotide sequence ID" value="NZ_JAHXPT010000003.1"/>
</dbReference>
<dbReference type="InterPro" id="IPR008332">
    <property type="entry name" value="MethylG_MeTrfase_N"/>
</dbReference>
<dbReference type="InterPro" id="IPR014048">
    <property type="entry name" value="MethylDNA_cys_MeTrfase_DNA-bd"/>
</dbReference>
<dbReference type="Gene3D" id="3.30.160.70">
    <property type="entry name" value="Methylated DNA-protein cysteine methyltransferase domain"/>
    <property type="match status" value="1"/>
</dbReference>
<evidence type="ECO:0000256" key="2">
    <source>
        <dbReference type="ARBA" id="ARBA00022490"/>
    </source>
</evidence>
<dbReference type="GO" id="GO:0032259">
    <property type="term" value="P:methylation"/>
    <property type="evidence" value="ECO:0007669"/>
    <property type="project" value="UniProtKB-KW"/>
</dbReference>
<dbReference type="PANTHER" id="PTHR10815">
    <property type="entry name" value="METHYLATED-DNA--PROTEIN-CYSTEINE METHYLTRANSFERASE"/>
    <property type="match status" value="1"/>
</dbReference>
<feature type="domain" description="Methylated-DNA-[protein]-cysteine S-methyltransferase DNA binding" evidence="9">
    <location>
        <begin position="73"/>
        <end position="152"/>
    </location>
</feature>
<dbReference type="GO" id="GO:0003908">
    <property type="term" value="F:methylated-DNA-[protein]-cysteine S-methyltransferase activity"/>
    <property type="evidence" value="ECO:0007669"/>
    <property type="project" value="UniProtKB-EC"/>
</dbReference>
<dbReference type="PROSITE" id="PS00374">
    <property type="entry name" value="MGMT"/>
    <property type="match status" value="1"/>
</dbReference>
<dbReference type="SUPFAM" id="SSF53155">
    <property type="entry name" value="Methylated DNA-protein cysteine methyltransferase domain"/>
    <property type="match status" value="1"/>
</dbReference>
<dbReference type="Gene3D" id="1.10.10.10">
    <property type="entry name" value="Winged helix-like DNA-binding domain superfamily/Winged helix DNA-binding domain"/>
    <property type="match status" value="1"/>
</dbReference>
<comment type="function">
    <text evidence="8">Involved in the cellular defense against the biological effects of O6-methylguanine (O6-MeG) and O4-methylthymine (O4-MeT) in DNA. Repairs the methylated nucleobase in DNA by stoichiometrically transferring the methyl group to a cysteine residue in the enzyme. This is a suicide reaction: the enzyme is irreversibly inactivated.</text>
</comment>
<evidence type="ECO:0000256" key="3">
    <source>
        <dbReference type="ARBA" id="ARBA00022603"/>
    </source>
</evidence>
<dbReference type="CDD" id="cd06445">
    <property type="entry name" value="ATase"/>
    <property type="match status" value="1"/>
</dbReference>
<keyword evidence="2 8" id="KW-0963">Cytoplasm</keyword>
<evidence type="ECO:0000313" key="12">
    <source>
        <dbReference type="Proteomes" id="UP001519921"/>
    </source>
</evidence>
<keyword evidence="12" id="KW-1185">Reference proteome</keyword>
<protein>
    <recommendedName>
        <fullName evidence="8">Methylated-DNA--protein-cysteine methyltransferase</fullName>
        <ecNumber evidence="8">2.1.1.63</ecNumber>
    </recommendedName>
    <alternativeName>
        <fullName evidence="8">6-O-methylguanine-DNA methyltransferase</fullName>
        <shortName evidence="8">MGMT</shortName>
    </alternativeName>
    <alternativeName>
        <fullName evidence="8">O-6-methylguanine-DNA-alkyltransferase</fullName>
    </alternativeName>
</protein>
<evidence type="ECO:0000259" key="9">
    <source>
        <dbReference type="Pfam" id="PF01035"/>
    </source>
</evidence>
<dbReference type="InterPro" id="IPR036631">
    <property type="entry name" value="MGMT_N_sf"/>
</dbReference>
<keyword evidence="4 8" id="KW-0808">Transferase</keyword>
<evidence type="ECO:0000259" key="10">
    <source>
        <dbReference type="Pfam" id="PF02870"/>
    </source>
</evidence>
<dbReference type="InterPro" id="IPR001497">
    <property type="entry name" value="MethylDNA_cys_MeTrfase_AS"/>
</dbReference>
<comment type="caution">
    <text evidence="11">The sequence shown here is derived from an EMBL/GenBank/DDBJ whole genome shotgun (WGS) entry which is preliminary data.</text>
</comment>
<dbReference type="InterPro" id="IPR036217">
    <property type="entry name" value="MethylDNA_cys_MeTrfase_DNAb"/>
</dbReference>
<gene>
    <name evidence="11" type="ORF">KYD98_04940</name>
</gene>
<feature type="active site" description="Nucleophile; methyl group acceptor" evidence="8">
    <location>
        <position position="124"/>
    </location>
</feature>
<evidence type="ECO:0000256" key="4">
    <source>
        <dbReference type="ARBA" id="ARBA00022679"/>
    </source>
</evidence>
<dbReference type="NCBIfam" id="TIGR00589">
    <property type="entry name" value="ogt"/>
    <property type="match status" value="1"/>
</dbReference>
<evidence type="ECO:0000256" key="6">
    <source>
        <dbReference type="ARBA" id="ARBA00023204"/>
    </source>
</evidence>
<dbReference type="SUPFAM" id="SSF46767">
    <property type="entry name" value="Methylated DNA-protein cysteine methyltransferase, C-terminal domain"/>
    <property type="match status" value="1"/>
</dbReference>
<proteinExistence type="inferred from homology"/>
<dbReference type="Pfam" id="PF02870">
    <property type="entry name" value="Methyltransf_1N"/>
    <property type="match status" value="1"/>
</dbReference>
<evidence type="ECO:0000256" key="1">
    <source>
        <dbReference type="ARBA" id="ARBA00001286"/>
    </source>
</evidence>
<organism evidence="11 12">
    <name type="scientific">Clostridium weizhouense</name>
    <dbReference type="NCBI Taxonomy" id="2859781"/>
    <lineage>
        <taxon>Bacteria</taxon>
        <taxon>Bacillati</taxon>
        <taxon>Bacillota</taxon>
        <taxon>Clostridia</taxon>
        <taxon>Eubacteriales</taxon>
        <taxon>Clostridiaceae</taxon>
        <taxon>Clostridium</taxon>
    </lineage>
</organism>
<evidence type="ECO:0000256" key="7">
    <source>
        <dbReference type="ARBA" id="ARBA00049348"/>
    </source>
</evidence>
<comment type="miscellaneous">
    <text evidence="8">This enzyme catalyzes only one turnover and therefore is not strictly catalytic. According to one definition, an enzyme is a biocatalyst that acts repeatedly and over many reaction cycles.</text>
</comment>
<feature type="domain" description="Methylguanine DNA methyltransferase ribonuclease-like" evidence="10">
    <location>
        <begin position="6"/>
        <end position="68"/>
    </location>
</feature>
<keyword evidence="5 8" id="KW-0227">DNA damage</keyword>
<keyword evidence="6 8" id="KW-0234">DNA repair</keyword>
<dbReference type="EMBL" id="JAHXPT010000003">
    <property type="protein sequence ID" value="MBW6409429.1"/>
    <property type="molecule type" value="Genomic_DNA"/>
</dbReference>
<comment type="subcellular location">
    <subcellularLocation>
        <location evidence="8">Cytoplasm</location>
    </subcellularLocation>
</comment>
<evidence type="ECO:0000256" key="5">
    <source>
        <dbReference type="ARBA" id="ARBA00022763"/>
    </source>
</evidence>
<dbReference type="Proteomes" id="UP001519921">
    <property type="component" value="Unassembled WGS sequence"/>
</dbReference>
<evidence type="ECO:0000256" key="8">
    <source>
        <dbReference type="HAMAP-Rule" id="MF_00772"/>
    </source>
</evidence>
<dbReference type="Pfam" id="PF01035">
    <property type="entry name" value="DNA_binding_1"/>
    <property type="match status" value="1"/>
</dbReference>
<comment type="catalytic activity">
    <reaction evidence="1 8">
        <text>a 4-O-methyl-thymidine in DNA + L-cysteinyl-[protein] = a thymidine in DNA + S-methyl-L-cysteinyl-[protein]</text>
        <dbReference type="Rhea" id="RHEA:53428"/>
        <dbReference type="Rhea" id="RHEA-COMP:10131"/>
        <dbReference type="Rhea" id="RHEA-COMP:10132"/>
        <dbReference type="Rhea" id="RHEA-COMP:13555"/>
        <dbReference type="Rhea" id="RHEA-COMP:13556"/>
        <dbReference type="ChEBI" id="CHEBI:29950"/>
        <dbReference type="ChEBI" id="CHEBI:82612"/>
        <dbReference type="ChEBI" id="CHEBI:137386"/>
        <dbReference type="ChEBI" id="CHEBI:137387"/>
        <dbReference type="EC" id="2.1.1.63"/>
    </reaction>
</comment>
<sequence length="159" mass="17927">MKNIFFYQTEIGEIGIAENGNAITNLYFKRIELIDNFNLAETKLIKEAYSQLKNYLLGDIKKFTLPLNPEGTDFMKKVWNSLTLIPYGQTCTYKEVAKSTGNEKASRAVGLANNKNPIPIFIPCHRVIGANGKLVGYSGGIDIKKYLLNLERTNIKDIF</sequence>
<dbReference type="HAMAP" id="MF_00772">
    <property type="entry name" value="OGT"/>
    <property type="match status" value="1"/>
</dbReference>
<name>A0ABS7ALI6_9CLOT</name>
<dbReference type="EC" id="2.1.1.63" evidence="8"/>
<evidence type="ECO:0000313" key="11">
    <source>
        <dbReference type="EMBL" id="MBW6409429.1"/>
    </source>
</evidence>